<feature type="transmembrane region" description="Helical" evidence="8">
    <location>
        <begin position="724"/>
        <end position="742"/>
    </location>
</feature>
<sequence>MHKILDNLIRMIHSKEMGSSTESHGSTIHVPPLHTCVLKSRTTANRLFAIVYSFAILSLLYRHCIALLHSFSIVSLLILLADAVLAFMWATSQAFRMCPVERRVFIENLEHYAKESDYPRLDVFICTADPYKEPPMCVVNTALSVMAYDYPTEKLSVYVSDDGGSKLTLFAFMEAARFATHWLPYCKKNKIVERCPDAYFKSNNSWFPETDRIKMMYENMRVRVENVVQEGTISRDYMTNEGESEAFSRWTDEFTPQNHPPVVQVLLECGKDEDVMGHTMPNLVYVSRGKGINLPQNFKAGALNALLRVSATMTNAPVILTLDSDMYSNDPQTPLRALCYLLDPSMDPKLAYVQFPQIFYGINKNDIYGGEARHTFQIHPTGMDGLKGPIYLGTGGFFRRKVFFGDPSETFELKQDHLGSKSIKSRVILASAHHVADCNFESQSQSQWGTKMGFRYGSLVEDMYTSYMLQCEGWKSIFCHPKRPAFLGNSPTNFHDFLNQTRRWSIGLLEVAFCKYSPITYGTRTINLLSGLCFAYYSFWPIWSIPITIYAFLPQLALLNYVSIFPKMSDPWFFVYIFCFLGTYGQDYLELILSGGTTQRWWNNQRVWMMRGLSSFSIGSVEYILKSIGISTFGFNVTSKAVEEEQSKRYKKGMFEFGVASPLFLPLTTAAIINLVSFLWGIAQIFRQGRIEDLLLQILLVGFAMVNCWPIYEAMVLRADEAKMPVKITLISIVLAWALYLASSIAF</sequence>
<dbReference type="InterPro" id="IPR029044">
    <property type="entry name" value="Nucleotide-diphossugar_trans"/>
</dbReference>
<keyword evidence="7" id="KW-0961">Cell wall biogenesis/degradation</keyword>
<accession>A0ABY9BGW3</accession>
<dbReference type="Gene3D" id="3.90.550.10">
    <property type="entry name" value="Spore Coat Polysaccharide Biosynthesis Protein SpsA, Chain A"/>
    <property type="match status" value="2"/>
</dbReference>
<evidence type="ECO:0000256" key="4">
    <source>
        <dbReference type="ARBA" id="ARBA00022692"/>
    </source>
</evidence>
<evidence type="ECO:0000313" key="10">
    <source>
        <dbReference type="Proteomes" id="UP001227230"/>
    </source>
</evidence>
<evidence type="ECO:0000256" key="8">
    <source>
        <dbReference type="SAM" id="Phobius"/>
    </source>
</evidence>
<evidence type="ECO:0000256" key="7">
    <source>
        <dbReference type="ARBA" id="ARBA00023316"/>
    </source>
</evidence>
<feature type="transmembrane region" description="Helical" evidence="8">
    <location>
        <begin position="573"/>
        <end position="593"/>
    </location>
</feature>
<proteinExistence type="predicted"/>
<evidence type="ECO:0000256" key="5">
    <source>
        <dbReference type="ARBA" id="ARBA00022989"/>
    </source>
</evidence>
<evidence type="ECO:0000256" key="2">
    <source>
        <dbReference type="ARBA" id="ARBA00022676"/>
    </source>
</evidence>
<dbReference type="PANTHER" id="PTHR13301">
    <property type="entry name" value="X-BOX TRANSCRIPTION FACTOR-RELATED"/>
    <property type="match status" value="1"/>
</dbReference>
<evidence type="ECO:0000256" key="6">
    <source>
        <dbReference type="ARBA" id="ARBA00023136"/>
    </source>
</evidence>
<name>A0ABY9BGW3_VITVI</name>
<feature type="transmembrane region" description="Helical" evidence="8">
    <location>
        <begin position="43"/>
        <end position="61"/>
    </location>
</feature>
<dbReference type="Pfam" id="PF03552">
    <property type="entry name" value="Cellulose_synt"/>
    <property type="match status" value="2"/>
</dbReference>
<keyword evidence="4 8" id="KW-0812">Transmembrane</keyword>
<keyword evidence="10" id="KW-1185">Reference proteome</keyword>
<protein>
    <recommendedName>
        <fullName evidence="11">Cellulose synthase-like protein G3</fullName>
    </recommendedName>
</protein>
<evidence type="ECO:0008006" key="11">
    <source>
        <dbReference type="Google" id="ProtNLM"/>
    </source>
</evidence>
<dbReference type="Proteomes" id="UP001227230">
    <property type="component" value="Chromosome 2"/>
</dbReference>
<keyword evidence="3" id="KW-0808">Transferase</keyword>
<feature type="transmembrane region" description="Helical" evidence="8">
    <location>
        <begin position="67"/>
        <end position="90"/>
    </location>
</feature>
<comment type="subcellular location">
    <subcellularLocation>
        <location evidence="1">Endomembrane system</location>
        <topology evidence="1">Multi-pass membrane protein</topology>
    </subcellularLocation>
</comment>
<organism evidence="9 10">
    <name type="scientific">Vitis vinifera</name>
    <name type="common">Grape</name>
    <dbReference type="NCBI Taxonomy" id="29760"/>
    <lineage>
        <taxon>Eukaryota</taxon>
        <taxon>Viridiplantae</taxon>
        <taxon>Streptophyta</taxon>
        <taxon>Embryophyta</taxon>
        <taxon>Tracheophyta</taxon>
        <taxon>Spermatophyta</taxon>
        <taxon>Magnoliopsida</taxon>
        <taxon>eudicotyledons</taxon>
        <taxon>Gunneridae</taxon>
        <taxon>Pentapetalae</taxon>
        <taxon>rosids</taxon>
        <taxon>Vitales</taxon>
        <taxon>Vitaceae</taxon>
        <taxon>Viteae</taxon>
        <taxon>Vitis</taxon>
    </lineage>
</organism>
<dbReference type="SUPFAM" id="SSF53448">
    <property type="entry name" value="Nucleotide-diphospho-sugar transferases"/>
    <property type="match status" value="1"/>
</dbReference>
<keyword evidence="6 8" id="KW-0472">Membrane</keyword>
<feature type="transmembrane region" description="Helical" evidence="8">
    <location>
        <begin position="694"/>
        <end position="712"/>
    </location>
</feature>
<evidence type="ECO:0000313" key="9">
    <source>
        <dbReference type="EMBL" id="WJZ82041.1"/>
    </source>
</evidence>
<feature type="transmembrane region" description="Helical" evidence="8">
    <location>
        <begin position="534"/>
        <end position="553"/>
    </location>
</feature>
<feature type="transmembrane region" description="Helical" evidence="8">
    <location>
        <begin position="657"/>
        <end position="682"/>
    </location>
</feature>
<dbReference type="EMBL" id="CP126649">
    <property type="protein sequence ID" value="WJZ82041.1"/>
    <property type="molecule type" value="Genomic_DNA"/>
</dbReference>
<keyword evidence="2" id="KW-0328">Glycosyltransferase</keyword>
<evidence type="ECO:0000256" key="1">
    <source>
        <dbReference type="ARBA" id="ARBA00004127"/>
    </source>
</evidence>
<gene>
    <name evidence="9" type="ORF">VitviT2T_001835</name>
</gene>
<evidence type="ECO:0000256" key="3">
    <source>
        <dbReference type="ARBA" id="ARBA00022679"/>
    </source>
</evidence>
<keyword evidence="5 8" id="KW-1133">Transmembrane helix</keyword>
<dbReference type="InterPro" id="IPR005150">
    <property type="entry name" value="Cellulose_synth"/>
</dbReference>
<reference evidence="9 10" key="1">
    <citation type="journal article" date="2023" name="Hortic Res">
        <title>The complete reference genome for grapevine (Vitis vinifera L.) genetics and breeding.</title>
        <authorList>
            <person name="Shi X."/>
            <person name="Cao S."/>
            <person name="Wang X."/>
            <person name="Huang S."/>
            <person name="Wang Y."/>
            <person name="Liu Z."/>
            <person name="Liu W."/>
            <person name="Leng X."/>
            <person name="Peng Y."/>
            <person name="Wang N."/>
            <person name="Wang Y."/>
            <person name="Ma Z."/>
            <person name="Xu X."/>
            <person name="Zhang F."/>
            <person name="Xue H."/>
            <person name="Zhong H."/>
            <person name="Wang Y."/>
            <person name="Zhang K."/>
            <person name="Velt A."/>
            <person name="Avia K."/>
            <person name="Holtgrawe D."/>
            <person name="Grimplet J."/>
            <person name="Matus J.T."/>
            <person name="Ware D."/>
            <person name="Wu X."/>
            <person name="Wang H."/>
            <person name="Liu C."/>
            <person name="Fang Y."/>
            <person name="Rustenholz C."/>
            <person name="Cheng Z."/>
            <person name="Xiao H."/>
            <person name="Zhou Y."/>
        </authorList>
    </citation>
    <scope>NUCLEOTIDE SEQUENCE [LARGE SCALE GENOMIC DNA]</scope>
    <source>
        <strain evidence="10">cv. Pinot noir / PN40024</strain>
        <tissue evidence="9">Leaf</tissue>
    </source>
</reference>